<feature type="repeat" description="PPR" evidence="6">
    <location>
        <begin position="86"/>
        <end position="120"/>
    </location>
</feature>
<evidence type="ECO:0000313" key="9">
    <source>
        <dbReference type="Proteomes" id="UP001187471"/>
    </source>
</evidence>
<evidence type="ECO:0000256" key="7">
    <source>
        <dbReference type="SAM" id="MobiDB-lite"/>
    </source>
</evidence>
<keyword evidence="2" id="KW-0150">Chloroplast</keyword>
<dbReference type="FunFam" id="1.25.40.10:FF:000436">
    <property type="entry name" value="Pentatricopeptide repeat-containing protein At5g39350 family"/>
    <property type="match status" value="1"/>
</dbReference>
<evidence type="ECO:0000256" key="5">
    <source>
        <dbReference type="ARBA" id="ARBA00022946"/>
    </source>
</evidence>
<sequence>MTTRNGLSRTFHALSNPPSKHHPHPYLTLLSSCKSLKTLLQIHAHLILSGGLPHDNFTSTHLIDAYSSFQKPETARIVFDSTPTPRAILYNTMIRAYTRSNQHTEAIELYHDLLDKEIQPDKYTYTSVLKACTGVGDSKLGFLVHHDIVSKGLENDVFIGTGLVDMYSKIGDFGRAREVFEKMPVKDVVVWNAMIAGLSQSEEPREGLSFFRVMQSGARLEPTSVSLLNVFPAICKLLDIKSCKAIHGYVCKRCFLLSAVSNGLIDTYSKCGNVDVARKVFDRMWGLDDVSWGTMMAGYVHNGHFCEVLDLFDYIKRENLKMNKVSAVSALLAAAEMRDLDKGMEIHECAIQQRIDSNVLVATPLMTMYAKCGELEKAKNLFRGLQGRDLVAWSAVIAAFVQSGYHIEALSLFREMQNENIKANRVTLVSVLPACAELLFVKLGKSLHCYALRTDTDSEVSMGTALVSMYAKCDCFNLARTLFNKMPLKDVVTWNALINGYAQIGDPYNAMEMFYQLQSLGVQPDSGSMVGVVPACALIGDLHQGACIHGQIIKRGFESDCHVKNALIDMYAKCGSLSTAEFLFKGAEFARDLIAWNVMIAGYMQNGQAKEAISLFHLMKVEAFQPNLVTIVSILPAAAILAALKEGMAFHAYIVQMGFRSNTLVANSLIDMYAKCTRLDCAEKIFDETRYKDLISWNAMLAGYSMHGCGDHATAFFALMKESHVEIDSVSFVSVLSACRHVGLVEEGRKIFHSMHEKHQVEPGLEHYACMVDLLGRAGLFDETLGLIETMPMEADAGVWGALLGACNMHSNVILAEVALNNLVKLEPGNPAHYVVLSSIYAQSGRWDEANSTRLKMNETRLKRNPGCSWIEVRKPNECISSG</sequence>
<dbReference type="AlphaFoldDB" id="A0AA88RA05"/>
<evidence type="ECO:0000256" key="3">
    <source>
        <dbReference type="ARBA" id="ARBA00022640"/>
    </source>
</evidence>
<dbReference type="InterPro" id="IPR011990">
    <property type="entry name" value="TPR-like_helical_dom_sf"/>
</dbReference>
<dbReference type="FunFam" id="1.25.40.10:FF:000344">
    <property type="entry name" value="Pentatricopeptide repeat-containing protein"/>
    <property type="match status" value="1"/>
</dbReference>
<evidence type="ECO:0000256" key="4">
    <source>
        <dbReference type="ARBA" id="ARBA00022737"/>
    </source>
</evidence>
<dbReference type="FunFam" id="1.25.40.10:FF:000073">
    <property type="entry name" value="Pentatricopeptide repeat-containing protein chloroplastic"/>
    <property type="match status" value="1"/>
</dbReference>
<feature type="repeat" description="PPR" evidence="6">
    <location>
        <begin position="288"/>
        <end position="322"/>
    </location>
</feature>
<feature type="repeat" description="PPR" evidence="6">
    <location>
        <begin position="389"/>
        <end position="423"/>
    </location>
</feature>
<dbReference type="Pfam" id="PF13041">
    <property type="entry name" value="PPR_2"/>
    <property type="match status" value="4"/>
</dbReference>
<dbReference type="Gene3D" id="1.25.40.10">
    <property type="entry name" value="Tetratricopeptide repeat domain"/>
    <property type="match status" value="7"/>
</dbReference>
<feature type="repeat" description="PPR" evidence="6">
    <location>
        <begin position="592"/>
        <end position="626"/>
    </location>
</feature>
<dbReference type="Pfam" id="PF01535">
    <property type="entry name" value="PPR"/>
    <property type="match status" value="9"/>
</dbReference>
<dbReference type="InterPro" id="IPR002885">
    <property type="entry name" value="PPR_rpt"/>
</dbReference>
<feature type="region of interest" description="Disordered" evidence="7">
    <location>
        <begin position="1"/>
        <end position="21"/>
    </location>
</feature>
<dbReference type="Pfam" id="PF20431">
    <property type="entry name" value="E_motif"/>
    <property type="match status" value="1"/>
</dbReference>
<name>A0AA88RA05_9ASTE</name>
<dbReference type="FunFam" id="1.25.40.10:FF:000090">
    <property type="entry name" value="Pentatricopeptide repeat-containing protein, chloroplastic"/>
    <property type="match status" value="1"/>
</dbReference>
<feature type="repeat" description="PPR" evidence="6">
    <location>
        <begin position="187"/>
        <end position="217"/>
    </location>
</feature>
<reference evidence="8" key="1">
    <citation type="submission" date="2022-12" db="EMBL/GenBank/DDBJ databases">
        <title>Draft genome assemblies for two species of Escallonia (Escalloniales).</title>
        <authorList>
            <person name="Chanderbali A."/>
            <person name="Dervinis C."/>
            <person name="Anghel I."/>
            <person name="Soltis D."/>
            <person name="Soltis P."/>
            <person name="Zapata F."/>
        </authorList>
    </citation>
    <scope>NUCLEOTIDE SEQUENCE</scope>
    <source>
        <strain evidence="8">UCBG92.1500</strain>
        <tissue evidence="8">Leaf</tissue>
    </source>
</reference>
<dbReference type="PROSITE" id="PS51375">
    <property type="entry name" value="PPR"/>
    <property type="match status" value="7"/>
</dbReference>
<keyword evidence="5" id="KW-0809">Transit peptide</keyword>
<proteinExistence type="predicted"/>
<dbReference type="PANTHER" id="PTHR47926:SF347">
    <property type="entry name" value="PENTATRICOPEPTIDE REPEAT-CONTAINING PROTEIN"/>
    <property type="match status" value="1"/>
</dbReference>
<comment type="subcellular location">
    <subcellularLocation>
        <location evidence="1">Plastid</location>
        <location evidence="1">Chloroplast</location>
    </subcellularLocation>
</comment>
<protein>
    <recommendedName>
        <fullName evidence="10">Pentatricopeptide repeat-containing protein</fullName>
    </recommendedName>
</protein>
<accession>A0AA88RA05</accession>
<dbReference type="GO" id="GO:0009507">
    <property type="term" value="C:chloroplast"/>
    <property type="evidence" value="ECO:0007669"/>
    <property type="project" value="UniProtKB-SubCell"/>
</dbReference>
<evidence type="ECO:0000256" key="1">
    <source>
        <dbReference type="ARBA" id="ARBA00004229"/>
    </source>
</evidence>
<evidence type="ECO:0000256" key="2">
    <source>
        <dbReference type="ARBA" id="ARBA00022528"/>
    </source>
</evidence>
<evidence type="ECO:0008006" key="10">
    <source>
        <dbReference type="Google" id="ProtNLM"/>
    </source>
</evidence>
<dbReference type="FunFam" id="1.25.40.10:FF:000395">
    <property type="entry name" value="Pentatricopeptide repeat-containing protein chloroplastic"/>
    <property type="match status" value="1"/>
</dbReference>
<comment type="caution">
    <text evidence="8">The sequence shown here is derived from an EMBL/GenBank/DDBJ whole genome shotgun (WGS) entry which is preliminary data.</text>
</comment>
<evidence type="ECO:0000313" key="8">
    <source>
        <dbReference type="EMBL" id="KAK2978095.1"/>
    </source>
</evidence>
<dbReference type="SUPFAM" id="SSF48452">
    <property type="entry name" value="TPR-like"/>
    <property type="match status" value="1"/>
</dbReference>
<dbReference type="InterPro" id="IPR046848">
    <property type="entry name" value="E_motif"/>
</dbReference>
<keyword evidence="9" id="KW-1185">Reference proteome</keyword>
<gene>
    <name evidence="8" type="ORF">RJ640_009259</name>
</gene>
<dbReference type="PROSITE" id="PS51257">
    <property type="entry name" value="PROKAR_LIPOPROTEIN"/>
    <property type="match status" value="1"/>
</dbReference>
<organism evidence="8 9">
    <name type="scientific">Escallonia rubra</name>
    <dbReference type="NCBI Taxonomy" id="112253"/>
    <lineage>
        <taxon>Eukaryota</taxon>
        <taxon>Viridiplantae</taxon>
        <taxon>Streptophyta</taxon>
        <taxon>Embryophyta</taxon>
        <taxon>Tracheophyta</taxon>
        <taxon>Spermatophyta</taxon>
        <taxon>Magnoliopsida</taxon>
        <taxon>eudicotyledons</taxon>
        <taxon>Gunneridae</taxon>
        <taxon>Pentapetalae</taxon>
        <taxon>asterids</taxon>
        <taxon>campanulids</taxon>
        <taxon>Escalloniales</taxon>
        <taxon>Escalloniaceae</taxon>
        <taxon>Escallonia</taxon>
    </lineage>
</organism>
<evidence type="ECO:0000256" key="6">
    <source>
        <dbReference type="PROSITE-ProRule" id="PRU00708"/>
    </source>
</evidence>
<dbReference type="Proteomes" id="UP001187471">
    <property type="component" value="Unassembled WGS sequence"/>
</dbReference>
<dbReference type="NCBIfam" id="TIGR00756">
    <property type="entry name" value="PPR"/>
    <property type="match status" value="7"/>
</dbReference>
<keyword evidence="4" id="KW-0677">Repeat</keyword>
<feature type="repeat" description="PPR" evidence="6">
    <location>
        <begin position="693"/>
        <end position="727"/>
    </location>
</feature>
<dbReference type="PANTHER" id="PTHR47926">
    <property type="entry name" value="PENTATRICOPEPTIDE REPEAT-CONTAINING PROTEIN"/>
    <property type="match status" value="1"/>
</dbReference>
<dbReference type="InterPro" id="IPR046960">
    <property type="entry name" value="PPR_At4g14850-like_plant"/>
</dbReference>
<dbReference type="GO" id="GO:0009451">
    <property type="term" value="P:RNA modification"/>
    <property type="evidence" value="ECO:0007669"/>
    <property type="project" value="InterPro"/>
</dbReference>
<keyword evidence="3" id="KW-0934">Plastid</keyword>
<dbReference type="GO" id="GO:0003729">
    <property type="term" value="F:mRNA binding"/>
    <property type="evidence" value="ECO:0007669"/>
    <property type="project" value="UniProtKB-ARBA"/>
</dbReference>
<feature type="repeat" description="PPR" evidence="6">
    <location>
        <begin position="490"/>
        <end position="524"/>
    </location>
</feature>
<dbReference type="EMBL" id="JAVXUO010001898">
    <property type="protein sequence ID" value="KAK2978095.1"/>
    <property type="molecule type" value="Genomic_DNA"/>
</dbReference>